<dbReference type="InterPro" id="IPR040389">
    <property type="entry name" value="SMR"/>
</dbReference>
<name>A0A8B8KHZ5_ABRPR</name>
<dbReference type="Proteomes" id="UP000694853">
    <property type="component" value="Unplaced"/>
</dbReference>
<evidence type="ECO:0000313" key="4">
    <source>
        <dbReference type="Proteomes" id="UP000694853"/>
    </source>
</evidence>
<sequence length="198" mass="22473">MFSESGSFRFMGVSSNSKVFLSDKDPKANMDQELGFLVRHTSEIHKEECQTSTYKDHRRKQVPVVQERDQQEDEDYHQEEQKQRNDISKPLALASLTLKVEIPSCGVSEDDDSNEGFKTPTSSDHKIPVILECPGAPRKRPPTKRKACDRRIVRDLCKELESLFPTPSVVDLDGGSVNKRVKQCLLGTDSKTWQHGEL</sequence>
<proteinExistence type="predicted"/>
<dbReference type="AlphaFoldDB" id="A0A8B8KHZ5"/>
<dbReference type="RefSeq" id="XP_027343396.1">
    <property type="nucleotide sequence ID" value="XM_027487595.1"/>
</dbReference>
<feature type="region of interest" description="Disordered" evidence="3">
    <location>
        <begin position="46"/>
        <end position="88"/>
    </location>
</feature>
<keyword evidence="2" id="KW-0131">Cell cycle</keyword>
<dbReference type="GeneID" id="113855967"/>
<accession>A0A8B8KHZ5</accession>
<dbReference type="GO" id="GO:0005634">
    <property type="term" value="C:nucleus"/>
    <property type="evidence" value="ECO:0007669"/>
    <property type="project" value="TreeGrafter"/>
</dbReference>
<dbReference type="GO" id="GO:0004860">
    <property type="term" value="F:protein kinase inhibitor activity"/>
    <property type="evidence" value="ECO:0007669"/>
    <property type="project" value="UniProtKB-KW"/>
</dbReference>
<dbReference type="KEGG" id="aprc:113855967"/>
<keyword evidence="1" id="KW-0649">Protein kinase inhibitor</keyword>
<dbReference type="OrthoDB" id="1933617at2759"/>
<keyword evidence="4" id="KW-1185">Reference proteome</keyword>
<dbReference type="GO" id="GO:0032875">
    <property type="term" value="P:regulation of DNA endoreduplication"/>
    <property type="evidence" value="ECO:0007669"/>
    <property type="project" value="InterPro"/>
</dbReference>
<evidence type="ECO:0000256" key="2">
    <source>
        <dbReference type="ARBA" id="ARBA00023306"/>
    </source>
</evidence>
<feature type="compositionally biased region" description="Basic and acidic residues" evidence="3">
    <location>
        <begin position="78"/>
        <end position="87"/>
    </location>
</feature>
<gene>
    <name evidence="5" type="primary">LOC113855967</name>
</gene>
<dbReference type="PANTHER" id="PTHR33142:SF66">
    <property type="entry name" value="CYCLIN-DEPENDENT PROTEIN KINASE INHIBITOR SMR3"/>
    <property type="match status" value="1"/>
</dbReference>
<dbReference type="PANTHER" id="PTHR33142">
    <property type="entry name" value="CYCLIN-DEPENDENT PROTEIN KINASE INHIBITOR SMR13"/>
    <property type="match status" value="1"/>
</dbReference>
<evidence type="ECO:0000256" key="3">
    <source>
        <dbReference type="SAM" id="MobiDB-lite"/>
    </source>
</evidence>
<reference evidence="4" key="1">
    <citation type="journal article" date="2019" name="Toxins">
        <title>Detection of Abrin-Like and Prepropulchellin-Like Toxin Genes and Transcripts Using Whole Genome Sequencing and Full-Length Transcript Sequencing of Abrus precatorius.</title>
        <authorList>
            <person name="Hovde B.T."/>
            <person name="Daligault H.E."/>
            <person name="Hanschen E.R."/>
            <person name="Kunde Y.A."/>
            <person name="Johnson M.B."/>
            <person name="Starkenburg S.R."/>
            <person name="Johnson S.L."/>
        </authorList>
    </citation>
    <scope>NUCLEOTIDE SEQUENCE [LARGE SCALE GENOMIC DNA]</scope>
</reference>
<evidence type="ECO:0000256" key="1">
    <source>
        <dbReference type="ARBA" id="ARBA00023013"/>
    </source>
</evidence>
<evidence type="ECO:0000313" key="5">
    <source>
        <dbReference type="RefSeq" id="XP_027343396.1"/>
    </source>
</evidence>
<reference evidence="5" key="2">
    <citation type="submission" date="2025-08" db="UniProtKB">
        <authorList>
            <consortium name="RefSeq"/>
        </authorList>
    </citation>
    <scope>IDENTIFICATION</scope>
    <source>
        <tissue evidence="5">Young leaves</tissue>
    </source>
</reference>
<protein>
    <submittedName>
        <fullName evidence="5">Uncharacterized protein LOC113855967</fullName>
    </submittedName>
</protein>
<organism evidence="4 5">
    <name type="scientific">Abrus precatorius</name>
    <name type="common">Indian licorice</name>
    <name type="synonym">Glycine abrus</name>
    <dbReference type="NCBI Taxonomy" id="3816"/>
    <lineage>
        <taxon>Eukaryota</taxon>
        <taxon>Viridiplantae</taxon>
        <taxon>Streptophyta</taxon>
        <taxon>Embryophyta</taxon>
        <taxon>Tracheophyta</taxon>
        <taxon>Spermatophyta</taxon>
        <taxon>Magnoliopsida</taxon>
        <taxon>eudicotyledons</taxon>
        <taxon>Gunneridae</taxon>
        <taxon>Pentapetalae</taxon>
        <taxon>rosids</taxon>
        <taxon>fabids</taxon>
        <taxon>Fabales</taxon>
        <taxon>Fabaceae</taxon>
        <taxon>Papilionoideae</taxon>
        <taxon>50 kb inversion clade</taxon>
        <taxon>NPAAA clade</taxon>
        <taxon>indigoferoid/millettioid clade</taxon>
        <taxon>Abreae</taxon>
        <taxon>Abrus</taxon>
    </lineage>
</organism>